<dbReference type="AlphaFoldDB" id="A0A9P8I1W4"/>
<protein>
    <submittedName>
        <fullName evidence="2">Uncharacterized protein</fullName>
    </submittedName>
</protein>
<feature type="compositionally biased region" description="Polar residues" evidence="1">
    <location>
        <begin position="45"/>
        <end position="62"/>
    </location>
</feature>
<proteinExistence type="predicted"/>
<evidence type="ECO:0000313" key="3">
    <source>
        <dbReference type="Proteomes" id="UP000698800"/>
    </source>
</evidence>
<evidence type="ECO:0000256" key="1">
    <source>
        <dbReference type="SAM" id="MobiDB-lite"/>
    </source>
</evidence>
<dbReference type="EMBL" id="JAGHQL010000157">
    <property type="protein sequence ID" value="KAH0537199.1"/>
    <property type="molecule type" value="Genomic_DNA"/>
</dbReference>
<feature type="compositionally biased region" description="Polar residues" evidence="1">
    <location>
        <begin position="27"/>
        <end position="36"/>
    </location>
</feature>
<name>A0A9P8I1W4_9PEZI</name>
<organism evidence="2 3">
    <name type="scientific">Glutinoglossum americanum</name>
    <dbReference type="NCBI Taxonomy" id="1670608"/>
    <lineage>
        <taxon>Eukaryota</taxon>
        <taxon>Fungi</taxon>
        <taxon>Dikarya</taxon>
        <taxon>Ascomycota</taxon>
        <taxon>Pezizomycotina</taxon>
        <taxon>Geoglossomycetes</taxon>
        <taxon>Geoglossales</taxon>
        <taxon>Geoglossaceae</taxon>
        <taxon>Glutinoglossum</taxon>
    </lineage>
</organism>
<reference evidence="2" key="1">
    <citation type="submission" date="2021-03" db="EMBL/GenBank/DDBJ databases">
        <title>Comparative genomics and phylogenomic investigation of the class Geoglossomycetes provide insights into ecological specialization and systematics.</title>
        <authorList>
            <person name="Melie T."/>
            <person name="Pirro S."/>
            <person name="Miller A.N."/>
            <person name="Quandt A."/>
        </authorList>
    </citation>
    <scope>NUCLEOTIDE SEQUENCE</scope>
    <source>
        <strain evidence="2">GBOQ0MN5Z8</strain>
    </source>
</reference>
<sequence length="193" mass="21313">MSDADTPLPPYTRDPETISVRSAAPSYVSNAPSYRSQLPVERRGQPQNHNRSGVNGNQPIAASEFPNTNIAAWSSIHGHQSRAYLNVASRRADIPNHWISNCTGQLMNIPCSGATTSIISSDAAVGAEARRDRDAEALREESKAWEFMLGQMKDWEERERDWRKFREGVEGRRKKGFGGRFLAGLGRGAGWGG</sequence>
<feature type="region of interest" description="Disordered" evidence="1">
    <location>
        <begin position="23"/>
        <end position="62"/>
    </location>
</feature>
<comment type="caution">
    <text evidence="2">The sequence shown here is derived from an EMBL/GenBank/DDBJ whole genome shotgun (WGS) entry which is preliminary data.</text>
</comment>
<evidence type="ECO:0000313" key="2">
    <source>
        <dbReference type="EMBL" id="KAH0537199.1"/>
    </source>
</evidence>
<accession>A0A9P8I1W4</accession>
<gene>
    <name evidence="2" type="ORF">FGG08_005977</name>
</gene>
<dbReference type="Proteomes" id="UP000698800">
    <property type="component" value="Unassembled WGS sequence"/>
</dbReference>
<dbReference type="OrthoDB" id="4203030at2759"/>
<keyword evidence="3" id="KW-1185">Reference proteome</keyword>